<evidence type="ECO:0000259" key="5">
    <source>
        <dbReference type="Pfam" id="PF04577"/>
    </source>
</evidence>
<dbReference type="InterPro" id="IPR049625">
    <property type="entry name" value="Glyco_transf_61_cat"/>
</dbReference>
<comment type="subcellular location">
    <subcellularLocation>
        <location evidence="1">Golgi apparatus membrane</location>
        <topology evidence="1">Single-pass type II membrane protein</topology>
    </subcellularLocation>
</comment>
<evidence type="ECO:0000313" key="7">
    <source>
        <dbReference type="Proteomes" id="UP001281410"/>
    </source>
</evidence>
<dbReference type="Proteomes" id="UP001281410">
    <property type="component" value="Unassembled WGS sequence"/>
</dbReference>
<sequence length="132" mass="15153">MTDIPGGYSMFDFRNFLRQSYNLKIKNVKFNKREKKPVLILLSRQNSRRFLNENEMVDSMEELGFEVVVIRPSRMLNLDKFAEVVNRCSVMVGAHGAGLTNEMFLPDGAVVVQVVPLALDWPASNYYWCTGK</sequence>
<protein>
    <recommendedName>
        <fullName evidence="5">Glycosyltransferase 61 catalytic domain-containing protein</fullName>
    </recommendedName>
</protein>
<proteinExistence type="predicted"/>
<reference evidence="6" key="1">
    <citation type="journal article" date="2023" name="Plant J.">
        <title>Genome sequences and population genomics provide insights into the demographic history, inbreeding, and mutation load of two 'living fossil' tree species of Dipteronia.</title>
        <authorList>
            <person name="Feng Y."/>
            <person name="Comes H.P."/>
            <person name="Chen J."/>
            <person name="Zhu S."/>
            <person name="Lu R."/>
            <person name="Zhang X."/>
            <person name="Li P."/>
            <person name="Qiu J."/>
            <person name="Olsen K.M."/>
            <person name="Qiu Y."/>
        </authorList>
    </citation>
    <scope>NUCLEOTIDE SEQUENCE</scope>
    <source>
        <strain evidence="6">NBL</strain>
    </source>
</reference>
<keyword evidence="4" id="KW-0325">Glycoprotein</keyword>
<accession>A0AAE0A3I2</accession>
<dbReference type="InterPro" id="IPR007657">
    <property type="entry name" value="Glycosyltransferase_61"/>
</dbReference>
<keyword evidence="2" id="KW-0328">Glycosyltransferase</keyword>
<evidence type="ECO:0000256" key="4">
    <source>
        <dbReference type="ARBA" id="ARBA00023180"/>
    </source>
</evidence>
<dbReference type="GO" id="GO:0000139">
    <property type="term" value="C:Golgi membrane"/>
    <property type="evidence" value="ECO:0007669"/>
    <property type="project" value="UniProtKB-SubCell"/>
</dbReference>
<evidence type="ECO:0000256" key="3">
    <source>
        <dbReference type="ARBA" id="ARBA00022679"/>
    </source>
</evidence>
<dbReference type="GO" id="GO:0016763">
    <property type="term" value="F:pentosyltransferase activity"/>
    <property type="evidence" value="ECO:0007669"/>
    <property type="project" value="UniProtKB-ARBA"/>
</dbReference>
<keyword evidence="7" id="KW-1185">Reference proteome</keyword>
<dbReference type="Pfam" id="PF04577">
    <property type="entry name" value="Glyco_transf_61"/>
    <property type="match status" value="1"/>
</dbReference>
<evidence type="ECO:0000256" key="2">
    <source>
        <dbReference type="ARBA" id="ARBA00022676"/>
    </source>
</evidence>
<name>A0AAE0A3I2_9ROSI</name>
<gene>
    <name evidence="6" type="ORF">Dsin_023205</name>
</gene>
<evidence type="ECO:0000256" key="1">
    <source>
        <dbReference type="ARBA" id="ARBA00004323"/>
    </source>
</evidence>
<comment type="caution">
    <text evidence="6">The sequence shown here is derived from an EMBL/GenBank/DDBJ whole genome shotgun (WGS) entry which is preliminary data.</text>
</comment>
<feature type="domain" description="Glycosyltransferase 61 catalytic" evidence="5">
    <location>
        <begin position="19"/>
        <end position="112"/>
    </location>
</feature>
<organism evidence="6 7">
    <name type="scientific">Dipteronia sinensis</name>
    <dbReference type="NCBI Taxonomy" id="43782"/>
    <lineage>
        <taxon>Eukaryota</taxon>
        <taxon>Viridiplantae</taxon>
        <taxon>Streptophyta</taxon>
        <taxon>Embryophyta</taxon>
        <taxon>Tracheophyta</taxon>
        <taxon>Spermatophyta</taxon>
        <taxon>Magnoliopsida</taxon>
        <taxon>eudicotyledons</taxon>
        <taxon>Gunneridae</taxon>
        <taxon>Pentapetalae</taxon>
        <taxon>rosids</taxon>
        <taxon>malvids</taxon>
        <taxon>Sapindales</taxon>
        <taxon>Sapindaceae</taxon>
        <taxon>Hippocastanoideae</taxon>
        <taxon>Acereae</taxon>
        <taxon>Dipteronia</taxon>
    </lineage>
</organism>
<dbReference type="EMBL" id="JANJYJ010000007">
    <property type="protein sequence ID" value="KAK3199790.1"/>
    <property type="molecule type" value="Genomic_DNA"/>
</dbReference>
<dbReference type="PANTHER" id="PTHR20961">
    <property type="entry name" value="GLYCOSYLTRANSFERASE"/>
    <property type="match status" value="1"/>
</dbReference>
<keyword evidence="3" id="KW-0808">Transferase</keyword>
<dbReference type="PANTHER" id="PTHR20961:SF108">
    <property type="entry name" value="GLYCOSYLTRANSFERASE"/>
    <property type="match status" value="1"/>
</dbReference>
<dbReference type="AlphaFoldDB" id="A0AAE0A3I2"/>
<evidence type="ECO:0000313" key="6">
    <source>
        <dbReference type="EMBL" id="KAK3199790.1"/>
    </source>
</evidence>